<evidence type="ECO:0000313" key="1">
    <source>
        <dbReference type="EMBL" id="QHT05032.1"/>
    </source>
</evidence>
<sequence>MPALSNVATYLIGYRAINDDVLTPAQIMQWYDTVNPEKDLRDLEEEFGHVHIMHKSWRRNGRLILTIAADSVETLLKAFDHIADPDQNGNYPVDINGRSVLIAGQLLEEIE</sequence>
<accession>A0A6C0CLK3</accession>
<dbReference type="EMBL" id="MN739448">
    <property type="protein sequence ID" value="QHT05032.1"/>
    <property type="molecule type" value="Genomic_DNA"/>
</dbReference>
<organism evidence="1">
    <name type="scientific">viral metagenome</name>
    <dbReference type="NCBI Taxonomy" id="1070528"/>
    <lineage>
        <taxon>unclassified sequences</taxon>
        <taxon>metagenomes</taxon>
        <taxon>organismal metagenomes</taxon>
    </lineage>
</organism>
<dbReference type="AlphaFoldDB" id="A0A6C0CLK3"/>
<protein>
    <submittedName>
        <fullName evidence="1">Uncharacterized protein</fullName>
    </submittedName>
</protein>
<reference evidence="1" key="1">
    <citation type="journal article" date="2020" name="Nature">
        <title>Giant virus diversity and host interactions through global metagenomics.</title>
        <authorList>
            <person name="Schulz F."/>
            <person name="Roux S."/>
            <person name="Paez-Espino D."/>
            <person name="Jungbluth S."/>
            <person name="Walsh D.A."/>
            <person name="Denef V.J."/>
            <person name="McMahon K.D."/>
            <person name="Konstantinidis K.T."/>
            <person name="Eloe-Fadrosh E.A."/>
            <person name="Kyrpides N.C."/>
            <person name="Woyke T."/>
        </authorList>
    </citation>
    <scope>NUCLEOTIDE SEQUENCE</scope>
    <source>
        <strain evidence="1">GVMAG-M-3300021354-14</strain>
    </source>
</reference>
<proteinExistence type="predicted"/>
<name>A0A6C0CLK3_9ZZZZ</name>